<accession>A0ABY4FT28</accession>
<evidence type="ECO:0000259" key="2">
    <source>
        <dbReference type="PROSITE" id="PS51819"/>
    </source>
</evidence>
<gene>
    <name evidence="3" type="ORF">MUN76_10290</name>
</gene>
<keyword evidence="4" id="KW-1185">Reference proteome</keyword>
<organism evidence="3 4">
    <name type="scientific">Leucobacter rhizosphaerae</name>
    <dbReference type="NCBI Taxonomy" id="2932245"/>
    <lineage>
        <taxon>Bacteria</taxon>
        <taxon>Bacillati</taxon>
        <taxon>Actinomycetota</taxon>
        <taxon>Actinomycetes</taxon>
        <taxon>Micrococcales</taxon>
        <taxon>Microbacteriaceae</taxon>
        <taxon>Leucobacter</taxon>
    </lineage>
</organism>
<proteinExistence type="predicted"/>
<dbReference type="Proteomes" id="UP000831775">
    <property type="component" value="Chromosome"/>
</dbReference>
<keyword evidence="1" id="KW-0472">Membrane</keyword>
<feature type="domain" description="VOC" evidence="2">
    <location>
        <begin position="217"/>
        <end position="332"/>
    </location>
</feature>
<feature type="transmembrane region" description="Helical" evidence="1">
    <location>
        <begin position="12"/>
        <end position="36"/>
    </location>
</feature>
<keyword evidence="1" id="KW-1133">Transmembrane helix</keyword>
<dbReference type="Pfam" id="PF00903">
    <property type="entry name" value="Glyoxalase"/>
    <property type="match status" value="2"/>
</dbReference>
<keyword evidence="1" id="KW-0812">Transmembrane</keyword>
<evidence type="ECO:0000313" key="3">
    <source>
        <dbReference type="EMBL" id="UOQ59441.1"/>
    </source>
</evidence>
<feature type="domain" description="VOC" evidence="2">
    <location>
        <begin position="62"/>
        <end position="178"/>
    </location>
</feature>
<dbReference type="PROSITE" id="PS51819">
    <property type="entry name" value="VOC"/>
    <property type="match status" value="2"/>
</dbReference>
<evidence type="ECO:0000256" key="1">
    <source>
        <dbReference type="SAM" id="Phobius"/>
    </source>
</evidence>
<dbReference type="InterPro" id="IPR029068">
    <property type="entry name" value="Glyas_Bleomycin-R_OHBP_Dase"/>
</dbReference>
<dbReference type="InterPro" id="IPR004360">
    <property type="entry name" value="Glyas_Fos-R_dOase_dom"/>
</dbReference>
<dbReference type="Gene3D" id="3.10.180.10">
    <property type="entry name" value="2,3-Dihydroxybiphenyl 1,2-Dioxygenase, domain 1"/>
    <property type="match status" value="2"/>
</dbReference>
<protein>
    <submittedName>
        <fullName evidence="3">VOC family protein</fullName>
    </submittedName>
</protein>
<reference evidence="3 4" key="1">
    <citation type="submission" date="2022-04" db="EMBL/GenBank/DDBJ databases">
        <title>Leucobacter sp. isolated from rhizosphere of onion.</title>
        <authorList>
            <person name="Won M."/>
            <person name="Lee C.-M."/>
            <person name="Woen H.-Y."/>
            <person name="Kwon S.-W."/>
        </authorList>
    </citation>
    <scope>NUCLEOTIDE SEQUENCE [LARGE SCALE GENOMIC DNA]</scope>
    <source>
        <strain evidence="3 4">H25R-14</strain>
    </source>
</reference>
<dbReference type="SUPFAM" id="SSF54593">
    <property type="entry name" value="Glyoxalase/Bleomycin resistance protein/Dihydroxybiphenyl dioxygenase"/>
    <property type="match status" value="2"/>
</dbReference>
<dbReference type="PANTHER" id="PTHR43279:SF1">
    <property type="entry name" value="CATECHOL-2,3-DIOXYGENASE"/>
    <property type="match status" value="1"/>
</dbReference>
<sequence length="332" mass="34918">MHPFAHPARGKSRLLVAIIAGIVALGAIIGTALWIFGPAEASAETATGAPAPRADGLPAETTMGVTELKVRGLEEVAEFYESGVGLEVLSSESDEVLLGRGEEPLIRLVRSDEPLPQPDDAGLYHTAILYPDEATLAETLMQVAQNAPESYQGAADHTVSQAFYFGDPEGNGVELYVDRPREEWTWNDGMVEMGSDPLDPNQFIDEHLGDAAAGTAVVGHMHLKVGDLDEARAFYADTLGFDVVSEADGALFYSAGGYHHHLATNTWVSAGAGPRSTEVGLGSVTISLPTTADVEAVAERAAAGGFASETTPGGVIVEDPWGNRIRIVALAQ</sequence>
<dbReference type="PANTHER" id="PTHR43279">
    <property type="entry name" value="CATECHOL-2,3-DIOXYGENASE"/>
    <property type="match status" value="1"/>
</dbReference>
<name>A0ABY4FT28_9MICO</name>
<evidence type="ECO:0000313" key="4">
    <source>
        <dbReference type="Proteomes" id="UP000831775"/>
    </source>
</evidence>
<dbReference type="EMBL" id="CP095043">
    <property type="protein sequence ID" value="UOQ59441.1"/>
    <property type="molecule type" value="Genomic_DNA"/>
</dbReference>
<dbReference type="RefSeq" id="WP_244684453.1">
    <property type="nucleotide sequence ID" value="NZ_CP095043.1"/>
</dbReference>
<dbReference type="InterPro" id="IPR037523">
    <property type="entry name" value="VOC_core"/>
</dbReference>